<evidence type="ECO:0000256" key="8">
    <source>
        <dbReference type="PROSITE-ProRule" id="PRU01360"/>
    </source>
</evidence>
<dbReference type="PROSITE" id="PS51257">
    <property type="entry name" value="PROKAR_LIPOPROTEIN"/>
    <property type="match status" value="1"/>
</dbReference>
<evidence type="ECO:0000256" key="9">
    <source>
        <dbReference type="RuleBase" id="RU003357"/>
    </source>
</evidence>
<keyword evidence="6 8" id="KW-0472">Membrane</keyword>
<comment type="similarity">
    <text evidence="8 9">Belongs to the TonB-dependent receptor family.</text>
</comment>
<dbReference type="SUPFAM" id="SSF56935">
    <property type="entry name" value="Porins"/>
    <property type="match status" value="1"/>
</dbReference>
<dbReference type="Gene3D" id="2.170.130.10">
    <property type="entry name" value="TonB-dependent receptor, plug domain"/>
    <property type="match status" value="1"/>
</dbReference>
<dbReference type="NCBIfam" id="TIGR01782">
    <property type="entry name" value="TonB-Xanth-Caul"/>
    <property type="match status" value="1"/>
</dbReference>
<accession>A0ABV7FF94</accession>
<keyword evidence="14" id="KW-1185">Reference proteome</keyword>
<dbReference type="PANTHER" id="PTHR40980:SF3">
    <property type="entry name" value="TONB-DEPENDENT RECEPTOR-LIKE BETA-BARREL DOMAIN-CONTAINING PROTEIN"/>
    <property type="match status" value="1"/>
</dbReference>
<evidence type="ECO:0000256" key="2">
    <source>
        <dbReference type="ARBA" id="ARBA00022448"/>
    </source>
</evidence>
<dbReference type="PANTHER" id="PTHR40980">
    <property type="entry name" value="PLUG DOMAIN-CONTAINING PROTEIN"/>
    <property type="match status" value="1"/>
</dbReference>
<dbReference type="InterPro" id="IPR036942">
    <property type="entry name" value="Beta-barrel_TonB_sf"/>
</dbReference>
<evidence type="ECO:0000256" key="10">
    <source>
        <dbReference type="SAM" id="SignalP"/>
    </source>
</evidence>
<evidence type="ECO:0000313" key="14">
    <source>
        <dbReference type="Proteomes" id="UP001595555"/>
    </source>
</evidence>
<comment type="subcellular location">
    <subcellularLocation>
        <location evidence="1 8">Cell outer membrane</location>
        <topology evidence="1 8">Multi-pass membrane protein</topology>
    </subcellularLocation>
</comment>
<evidence type="ECO:0000259" key="12">
    <source>
        <dbReference type="Pfam" id="PF07715"/>
    </source>
</evidence>
<comment type="caution">
    <text evidence="13">The sequence shown here is derived from an EMBL/GenBank/DDBJ whole genome shotgun (WGS) entry which is preliminary data.</text>
</comment>
<feature type="chain" id="PRO_5047027657" evidence="10">
    <location>
        <begin position="26"/>
        <end position="907"/>
    </location>
</feature>
<dbReference type="Pfam" id="PF07715">
    <property type="entry name" value="Plug"/>
    <property type="match status" value="1"/>
</dbReference>
<dbReference type="CDD" id="cd01347">
    <property type="entry name" value="ligand_gated_channel"/>
    <property type="match status" value="1"/>
</dbReference>
<evidence type="ECO:0000313" key="13">
    <source>
        <dbReference type="EMBL" id="MFC3114579.1"/>
    </source>
</evidence>
<evidence type="ECO:0000256" key="5">
    <source>
        <dbReference type="ARBA" id="ARBA00023077"/>
    </source>
</evidence>
<feature type="domain" description="TonB-dependent receptor plug" evidence="12">
    <location>
        <begin position="51"/>
        <end position="161"/>
    </location>
</feature>
<evidence type="ECO:0000256" key="4">
    <source>
        <dbReference type="ARBA" id="ARBA00022692"/>
    </source>
</evidence>
<name>A0ABV7FF94_9GAMM</name>
<gene>
    <name evidence="13" type="ORF">ACFODX_03355</name>
</gene>
<dbReference type="InterPro" id="IPR000531">
    <property type="entry name" value="Beta-barrel_TonB"/>
</dbReference>
<reference evidence="14" key="1">
    <citation type="journal article" date="2019" name="Int. J. Syst. Evol. Microbiol.">
        <title>The Global Catalogue of Microorganisms (GCM) 10K type strain sequencing project: providing services to taxonomists for standard genome sequencing and annotation.</title>
        <authorList>
            <consortium name="The Broad Institute Genomics Platform"/>
            <consortium name="The Broad Institute Genome Sequencing Center for Infectious Disease"/>
            <person name="Wu L."/>
            <person name="Ma J."/>
        </authorList>
    </citation>
    <scope>NUCLEOTIDE SEQUENCE [LARGE SCALE GENOMIC DNA]</scope>
    <source>
        <strain evidence="14">KCTC 52237</strain>
    </source>
</reference>
<protein>
    <submittedName>
        <fullName evidence="13">TonB-dependent receptor</fullName>
    </submittedName>
</protein>
<evidence type="ECO:0000256" key="6">
    <source>
        <dbReference type="ARBA" id="ARBA00023136"/>
    </source>
</evidence>
<keyword evidence="5 9" id="KW-0798">TonB box</keyword>
<keyword evidence="10" id="KW-0732">Signal</keyword>
<dbReference type="Proteomes" id="UP001595555">
    <property type="component" value="Unassembled WGS sequence"/>
</dbReference>
<dbReference type="PROSITE" id="PS52016">
    <property type="entry name" value="TONB_DEPENDENT_REC_3"/>
    <property type="match status" value="1"/>
</dbReference>
<organism evidence="13 14">
    <name type="scientific">Cellvibrio fontiphilus</name>
    <dbReference type="NCBI Taxonomy" id="1815559"/>
    <lineage>
        <taxon>Bacteria</taxon>
        <taxon>Pseudomonadati</taxon>
        <taxon>Pseudomonadota</taxon>
        <taxon>Gammaproteobacteria</taxon>
        <taxon>Cellvibrionales</taxon>
        <taxon>Cellvibrionaceae</taxon>
        <taxon>Cellvibrio</taxon>
    </lineage>
</organism>
<evidence type="ECO:0000256" key="1">
    <source>
        <dbReference type="ARBA" id="ARBA00004571"/>
    </source>
</evidence>
<dbReference type="InterPro" id="IPR039426">
    <property type="entry name" value="TonB-dep_rcpt-like"/>
</dbReference>
<dbReference type="InterPro" id="IPR012910">
    <property type="entry name" value="Plug_dom"/>
</dbReference>
<evidence type="ECO:0000259" key="11">
    <source>
        <dbReference type="Pfam" id="PF00593"/>
    </source>
</evidence>
<feature type="signal peptide" evidence="10">
    <location>
        <begin position="1"/>
        <end position="25"/>
    </location>
</feature>
<keyword evidence="3 8" id="KW-1134">Transmembrane beta strand</keyword>
<sequence>MRKFTLNPLVLAMAACVIAPTTAIAQDDANLEEVVVTGSYAQSLRNALNVKRESTTIVDSVFAEDVGKFPDQNLTESLGRIPGVAVATDDGEGRTITVRGLGDAFTMVTVNGMPGQSLAAGSGSVRTSRAFDFNVFASELFSRLDVYKSTSAQLEDGSLGATVALSTGRPFDYDSFTAVANAEAGYYDGSGKTVPRVSGLISTSNDTVGFLASIAYSEKEAPVLGGETGRWAQQGASNNIFSCTSCSPAELAEVRSSWAPRIPRYADKTNSQERLGVTSSFQWQIADASLLTIDGLYSKIDVARDEPFMEAISLARTGGTGINQMNVIDYTLDSNMTMVTAEIENADFRSEAFTANWDSEFTQLSAELKHEFTDGFRMNVLAGMTESKLKNNEITVIYEHYSSNDNRKELAAAYADPSDTVFWDFTNMKSPVLSYSFDTTNPANWELSEYRDRLTDATSNTDMFRVDFEYDLAEGFTAKAGVTQKSYGYEIDGVQADKTFTNADTTDGTNDGVACGISAAVTADDGSVVTAGGQTFFIPDFNRRNEFLATDCWSYALVAGSTREVEEDVLGYFVQLNMDTELFGNRLRGDIGVREAQTDLTTSGITAVDGVVTPLTVEHDYNDTLPSMTLAYNLTEDLVLRAAAAKVLARPELTDLNPGGSVTIFGTQPAVSYGNPLIEPFRADSFDLGLEWYYAEDAMTGLTLFQKDVESFPTSDVDFIQWSELGLPDSLLGAQADQLRDQNFRVSRRINGGGAMINGAELSWQQQLSFLPGPDWVRGFGFQANYTYVDAETNAGDPMPNVSENSYNFTLYWEGEKFQARISNAYRGEYLSNLGTVANPWQDRVVDDSNIVGVSASYDLTEQLKITFKGINIFDEPQHEYETSGVARMVRNHSTGASYFVGASYKF</sequence>
<keyword evidence="7 8" id="KW-0998">Cell outer membrane</keyword>
<keyword evidence="4 8" id="KW-0812">Transmembrane</keyword>
<dbReference type="Gene3D" id="2.40.170.20">
    <property type="entry name" value="TonB-dependent receptor, beta-barrel domain"/>
    <property type="match status" value="1"/>
</dbReference>
<dbReference type="EMBL" id="JBHRTF010000002">
    <property type="protein sequence ID" value="MFC3114579.1"/>
    <property type="molecule type" value="Genomic_DNA"/>
</dbReference>
<evidence type="ECO:0000256" key="3">
    <source>
        <dbReference type="ARBA" id="ARBA00022452"/>
    </source>
</evidence>
<keyword evidence="2 8" id="KW-0813">Transport</keyword>
<feature type="domain" description="TonB-dependent receptor-like beta-barrel" evidence="11">
    <location>
        <begin position="402"/>
        <end position="872"/>
    </location>
</feature>
<dbReference type="InterPro" id="IPR037066">
    <property type="entry name" value="Plug_dom_sf"/>
</dbReference>
<dbReference type="RefSeq" id="WP_378116057.1">
    <property type="nucleotide sequence ID" value="NZ_JBHRTF010000002.1"/>
</dbReference>
<proteinExistence type="inferred from homology"/>
<dbReference type="InterPro" id="IPR010104">
    <property type="entry name" value="TonB_rcpt_bac"/>
</dbReference>
<dbReference type="Pfam" id="PF00593">
    <property type="entry name" value="TonB_dep_Rec_b-barrel"/>
    <property type="match status" value="1"/>
</dbReference>
<evidence type="ECO:0000256" key="7">
    <source>
        <dbReference type="ARBA" id="ARBA00023237"/>
    </source>
</evidence>
<keyword evidence="13" id="KW-0675">Receptor</keyword>